<reference evidence="2" key="1">
    <citation type="submission" date="2023-06" db="EMBL/GenBank/DDBJ databases">
        <title>Genome-scale phylogeny and comparative genomics of the fungal order Sordariales.</title>
        <authorList>
            <consortium name="Lawrence Berkeley National Laboratory"/>
            <person name="Hensen N."/>
            <person name="Bonometti L."/>
            <person name="Westerberg I."/>
            <person name="Brannstrom I.O."/>
            <person name="Guillou S."/>
            <person name="Cros-Aarteil S."/>
            <person name="Calhoun S."/>
            <person name="Haridas S."/>
            <person name="Kuo A."/>
            <person name="Mondo S."/>
            <person name="Pangilinan J."/>
            <person name="Riley R."/>
            <person name="Labutti K."/>
            <person name="Andreopoulos B."/>
            <person name="Lipzen A."/>
            <person name="Chen C."/>
            <person name="Yanf M."/>
            <person name="Daum C."/>
            <person name="Ng V."/>
            <person name="Clum A."/>
            <person name="Steindorff A."/>
            <person name="Ohm R."/>
            <person name="Martin F."/>
            <person name="Silar P."/>
            <person name="Natvig D."/>
            <person name="Lalanne C."/>
            <person name="Gautier V."/>
            <person name="Ament-Velasquez S.L."/>
            <person name="Kruys A."/>
            <person name="Hutchinson M.I."/>
            <person name="Powell A.J."/>
            <person name="Barry K."/>
            <person name="Miller A.N."/>
            <person name="Grigoriev I.V."/>
            <person name="Debuchy R."/>
            <person name="Gladieux P."/>
            <person name="Thoren M.H."/>
            <person name="Johannesson H."/>
        </authorList>
    </citation>
    <scope>NUCLEOTIDE SEQUENCE</scope>
    <source>
        <strain evidence="2">SMH4607-1</strain>
    </source>
</reference>
<sequence>MVVSGGANSYITLAQAISEYKTQFSRKQRFHVALVLASSFVQLKNTPWIAETLRKTDIEFPHNAASQETTLQHDHLFVARGFESLASRPQLTGVDTKAINALGVVLLELCFGEPIERVPWRVRVEGETSDRVATNDLMAAMVWLRNVNSEAGLDYFDAVEWCLLGCTRLDLKAPWRQEMLRHVVEPLQRSYSYLFERHRSI</sequence>
<dbReference type="EMBL" id="JAUKUA010000007">
    <property type="protein sequence ID" value="KAK0704401.1"/>
    <property type="molecule type" value="Genomic_DNA"/>
</dbReference>
<dbReference type="PANTHER" id="PTHR35186">
    <property type="entry name" value="ANK_REP_REGION DOMAIN-CONTAINING PROTEIN"/>
    <property type="match status" value="1"/>
</dbReference>
<dbReference type="Proteomes" id="UP001172102">
    <property type="component" value="Unassembled WGS sequence"/>
</dbReference>
<gene>
    <name evidence="2" type="ORF">B0H67DRAFT_521497</name>
</gene>
<accession>A0AA39ZVC6</accession>
<name>A0AA39ZVC6_9PEZI</name>
<protein>
    <recommendedName>
        <fullName evidence="1">DUF7580 domain-containing protein</fullName>
    </recommendedName>
</protein>
<dbReference type="InterPro" id="IPR056002">
    <property type="entry name" value="DUF7580"/>
</dbReference>
<evidence type="ECO:0000259" key="1">
    <source>
        <dbReference type="Pfam" id="PF24476"/>
    </source>
</evidence>
<keyword evidence="3" id="KW-1185">Reference proteome</keyword>
<evidence type="ECO:0000313" key="3">
    <source>
        <dbReference type="Proteomes" id="UP001172102"/>
    </source>
</evidence>
<evidence type="ECO:0000313" key="2">
    <source>
        <dbReference type="EMBL" id="KAK0704401.1"/>
    </source>
</evidence>
<proteinExistence type="predicted"/>
<organism evidence="2 3">
    <name type="scientific">Lasiosphaeris hirsuta</name>
    <dbReference type="NCBI Taxonomy" id="260670"/>
    <lineage>
        <taxon>Eukaryota</taxon>
        <taxon>Fungi</taxon>
        <taxon>Dikarya</taxon>
        <taxon>Ascomycota</taxon>
        <taxon>Pezizomycotina</taxon>
        <taxon>Sordariomycetes</taxon>
        <taxon>Sordariomycetidae</taxon>
        <taxon>Sordariales</taxon>
        <taxon>Lasiosphaeriaceae</taxon>
        <taxon>Lasiosphaeris</taxon>
    </lineage>
</organism>
<dbReference type="AlphaFoldDB" id="A0AA39ZVC6"/>
<feature type="domain" description="DUF7580" evidence="1">
    <location>
        <begin position="19"/>
        <end position="190"/>
    </location>
</feature>
<dbReference type="Pfam" id="PF24476">
    <property type="entry name" value="DUF7580"/>
    <property type="match status" value="1"/>
</dbReference>
<comment type="caution">
    <text evidence="2">The sequence shown here is derived from an EMBL/GenBank/DDBJ whole genome shotgun (WGS) entry which is preliminary data.</text>
</comment>
<dbReference type="PANTHER" id="PTHR35186:SF4">
    <property type="entry name" value="PRION-INHIBITION AND PROPAGATION HELO DOMAIN-CONTAINING PROTEIN"/>
    <property type="match status" value="1"/>
</dbReference>